<dbReference type="OrthoDB" id="182909at2"/>
<dbReference type="Proteomes" id="UP000253426">
    <property type="component" value="Unassembled WGS sequence"/>
</dbReference>
<dbReference type="NCBIfam" id="TIGR02532">
    <property type="entry name" value="IV_pilin_GFxxxE"/>
    <property type="match status" value="1"/>
</dbReference>
<dbReference type="InterPro" id="IPR012902">
    <property type="entry name" value="N_methyl_site"/>
</dbReference>
<proteinExistence type="predicted"/>
<keyword evidence="1" id="KW-1133">Transmembrane helix</keyword>
<gene>
    <name evidence="2" type="ORF">DES53_114124</name>
</gene>
<evidence type="ECO:0000256" key="1">
    <source>
        <dbReference type="SAM" id="Phobius"/>
    </source>
</evidence>
<keyword evidence="1" id="KW-0812">Transmembrane</keyword>
<keyword evidence="1" id="KW-0472">Membrane</keyword>
<keyword evidence="3" id="KW-1185">Reference proteome</keyword>
<evidence type="ECO:0000313" key="3">
    <source>
        <dbReference type="Proteomes" id="UP000253426"/>
    </source>
</evidence>
<evidence type="ECO:0000313" key="2">
    <source>
        <dbReference type="EMBL" id="RBP37386.1"/>
    </source>
</evidence>
<dbReference type="EMBL" id="QNRR01000014">
    <property type="protein sequence ID" value="RBP37386.1"/>
    <property type="molecule type" value="Genomic_DNA"/>
</dbReference>
<protein>
    <submittedName>
        <fullName evidence="2">Prepilin-type N-terminal cleavage/methylation domain-containing protein</fullName>
    </submittedName>
</protein>
<dbReference type="RefSeq" id="WP_113961609.1">
    <property type="nucleotide sequence ID" value="NZ_QNRR01000014.1"/>
</dbReference>
<accession>A0A366H6S4</accession>
<name>A0A366H6S4_9BACT</name>
<dbReference type="AlphaFoldDB" id="A0A366H6S4"/>
<comment type="caution">
    <text evidence="2">The sequence shown here is derived from an EMBL/GenBank/DDBJ whole genome shotgun (WGS) entry which is preliminary data.</text>
</comment>
<feature type="transmembrane region" description="Helical" evidence="1">
    <location>
        <begin position="29"/>
        <end position="53"/>
    </location>
</feature>
<organism evidence="2 3">
    <name type="scientific">Roseimicrobium gellanilyticum</name>
    <dbReference type="NCBI Taxonomy" id="748857"/>
    <lineage>
        <taxon>Bacteria</taxon>
        <taxon>Pseudomonadati</taxon>
        <taxon>Verrucomicrobiota</taxon>
        <taxon>Verrucomicrobiia</taxon>
        <taxon>Verrucomicrobiales</taxon>
        <taxon>Verrucomicrobiaceae</taxon>
        <taxon>Roseimicrobium</taxon>
    </lineage>
</organism>
<reference evidence="2 3" key="1">
    <citation type="submission" date="2018-06" db="EMBL/GenBank/DDBJ databases">
        <title>Genomic Encyclopedia of Type Strains, Phase IV (KMG-IV): sequencing the most valuable type-strain genomes for metagenomic binning, comparative biology and taxonomic classification.</title>
        <authorList>
            <person name="Goeker M."/>
        </authorList>
    </citation>
    <scope>NUCLEOTIDE SEQUENCE [LARGE SCALE GENOMIC DNA]</scope>
    <source>
        <strain evidence="2 3">DSM 25532</strain>
    </source>
</reference>
<sequence length="342" mass="37620">MFFFLHRTHIQKAASARARWRGLRAGFSLAELVVATAIAGVVVGSAALAYGTLTRNQRQFTNLSTVRLPSSSMRSNFFPGQSSSNNINVPVAPNFGSLARAEVMREKFMADVTQSIAVFCLLRNANVLNTIRPLTIPSPTDGSKLDTPDAFRTYLNAKVSGASSVFTRGYRNYDDPTQSAPAPNLTIFILGYSANAATIPVLAVYDLDMVQATDPNSTSTQIGTYAAMRRYVGTSLTAYYDVFYRKTETDNFAPTVVAFERRSRLAVVEDSTTIDRFKKAAEQPFYFLFWPDPSEESLALPTNAKPSGVWNGSYGTTDPRRGYNHMGGRTSFMFTVPMFPSS</sequence>